<keyword evidence="2" id="KW-1185">Reference proteome</keyword>
<dbReference type="Proteomes" id="UP001396334">
    <property type="component" value="Unassembled WGS sequence"/>
</dbReference>
<protein>
    <submittedName>
        <fullName evidence="1">Uncharacterized protein</fullName>
    </submittedName>
</protein>
<name>A0ABR2AC80_9ROSI</name>
<sequence length="118" mass="12337">MQLEAVKEVELVVDMEEQVDIEVVVVEVVQVDMAEELPDVVVGMVKEVELVVRGNSEGGGAGGYGGVGRYEGGGGDGNGGGVEVEVVKVVELEVPLDMEEVVGVVVMVGERMVLVGHM</sequence>
<reference evidence="1 2" key="1">
    <citation type="journal article" date="2024" name="G3 (Bethesda)">
        <title>Genome assembly of Hibiscus sabdariffa L. provides insights into metabolisms of medicinal natural products.</title>
        <authorList>
            <person name="Kim T."/>
        </authorList>
    </citation>
    <scope>NUCLEOTIDE SEQUENCE [LARGE SCALE GENOMIC DNA]</scope>
    <source>
        <strain evidence="1">TK-2024</strain>
        <tissue evidence="1">Old leaves</tissue>
    </source>
</reference>
<dbReference type="EMBL" id="JBBPBN010000277">
    <property type="protein sequence ID" value="KAK8490674.1"/>
    <property type="molecule type" value="Genomic_DNA"/>
</dbReference>
<evidence type="ECO:0000313" key="1">
    <source>
        <dbReference type="EMBL" id="KAK8490674.1"/>
    </source>
</evidence>
<evidence type="ECO:0000313" key="2">
    <source>
        <dbReference type="Proteomes" id="UP001396334"/>
    </source>
</evidence>
<comment type="caution">
    <text evidence="1">The sequence shown here is derived from an EMBL/GenBank/DDBJ whole genome shotgun (WGS) entry which is preliminary data.</text>
</comment>
<organism evidence="1 2">
    <name type="scientific">Hibiscus sabdariffa</name>
    <name type="common">roselle</name>
    <dbReference type="NCBI Taxonomy" id="183260"/>
    <lineage>
        <taxon>Eukaryota</taxon>
        <taxon>Viridiplantae</taxon>
        <taxon>Streptophyta</taxon>
        <taxon>Embryophyta</taxon>
        <taxon>Tracheophyta</taxon>
        <taxon>Spermatophyta</taxon>
        <taxon>Magnoliopsida</taxon>
        <taxon>eudicotyledons</taxon>
        <taxon>Gunneridae</taxon>
        <taxon>Pentapetalae</taxon>
        <taxon>rosids</taxon>
        <taxon>malvids</taxon>
        <taxon>Malvales</taxon>
        <taxon>Malvaceae</taxon>
        <taxon>Malvoideae</taxon>
        <taxon>Hibiscus</taxon>
    </lineage>
</organism>
<accession>A0ABR2AC80</accession>
<gene>
    <name evidence="1" type="ORF">V6N11_031037</name>
</gene>
<proteinExistence type="predicted"/>